<evidence type="ECO:0000313" key="2">
    <source>
        <dbReference type="Proteomes" id="UP001549207"/>
    </source>
</evidence>
<proteinExistence type="predicted"/>
<comment type="caution">
    <text evidence="1">The sequence shown here is derived from an EMBL/GenBank/DDBJ whole genome shotgun (WGS) entry which is preliminary data.</text>
</comment>
<dbReference type="Proteomes" id="UP001549207">
    <property type="component" value="Unassembled WGS sequence"/>
</dbReference>
<name>A0ACC6TJK4_9MICC</name>
<gene>
    <name evidence="1" type="ORF">ABIC98_003513</name>
</gene>
<accession>A0ACC6TJK4</accession>
<keyword evidence="2" id="KW-1185">Reference proteome</keyword>
<protein>
    <submittedName>
        <fullName evidence="1">Outer membrane lipoprotein-sorting protein</fullName>
    </submittedName>
</protein>
<dbReference type="EMBL" id="JBEPNJ010000018">
    <property type="protein sequence ID" value="MET3773847.1"/>
    <property type="molecule type" value="Genomic_DNA"/>
</dbReference>
<evidence type="ECO:0000313" key="1">
    <source>
        <dbReference type="EMBL" id="MET3773847.1"/>
    </source>
</evidence>
<reference evidence="1" key="1">
    <citation type="submission" date="2024-06" db="EMBL/GenBank/DDBJ databases">
        <title>Genomic Encyclopedia of Type Strains, Phase IV (KMG-IV): sequencing the most valuable type-strain genomes for metagenomic binning, comparative biology and taxonomic classification.</title>
        <authorList>
            <person name="Goeker M."/>
        </authorList>
    </citation>
    <scope>NUCLEOTIDE SEQUENCE</scope>
    <source>
        <strain evidence="1">SJCon</strain>
    </source>
</reference>
<keyword evidence="1" id="KW-0449">Lipoprotein</keyword>
<organism evidence="1 2">
    <name type="scientific">Arthrobacter nitrophenolicus</name>
    <dbReference type="NCBI Taxonomy" id="683150"/>
    <lineage>
        <taxon>Bacteria</taxon>
        <taxon>Bacillati</taxon>
        <taxon>Actinomycetota</taxon>
        <taxon>Actinomycetes</taxon>
        <taxon>Micrococcales</taxon>
        <taxon>Micrococcaceae</taxon>
        <taxon>Arthrobacter</taxon>
    </lineage>
</organism>
<sequence>MGSEAAGSGTTGSSSWLQRRNAPGARRAWLRWLPAMTVPAVIAAGVLAGSIPARAGDPLPEKSPAEVLALLGQHKVSTFSGTVEQSSDLGLPELPPAGPTSGPASAGGAASLFELLSGGHTARVYMDGKAKARVQVVDRLAERDIVRRGNDVWFYSSKDNSTAHLTLPSFASDLPLYVPPTAGPQDPNVPPAEPDNPGGMHTHTPADIAGLLLAKVEPSTAVSVGEDVDVAGRTAYNLVLEPRTDATVVGKVAIAVDGETGMPLSVQVTARGASSPSFRAGFTSLSLDAPDDSLFTFAPPPGSPVKELQFRDPDRWSLNFRAPGMIITPEDLAALRQHPARPSVTGTGWETVVGIPAAAAGGTLADSLLRDPLLSQAAVAVPGGRLLSTTLLNVLITDDGRIFAGMVQPDRLQAAASAAP</sequence>